<gene>
    <name evidence="2" type="ORF">AN215_12875</name>
</gene>
<dbReference type="PATRIC" id="fig|933944.5.peg.5636"/>
<dbReference type="GO" id="GO:0009231">
    <property type="term" value="P:riboflavin biosynthetic process"/>
    <property type="evidence" value="ECO:0007669"/>
    <property type="project" value="InterPro"/>
</dbReference>
<name>A0A1E7JQ51_9ACTN</name>
<dbReference type="Gene3D" id="3.40.430.10">
    <property type="entry name" value="Dihydrofolate Reductase, subunit A"/>
    <property type="match status" value="1"/>
</dbReference>
<dbReference type="PANTHER" id="PTHR38011:SF2">
    <property type="entry name" value="BIFUNCTIONAL DEAMINASE-REDUCTASE DOMAIN PROTEIN"/>
    <property type="match status" value="1"/>
</dbReference>
<dbReference type="InterPro" id="IPR024072">
    <property type="entry name" value="DHFR-like_dom_sf"/>
</dbReference>
<proteinExistence type="predicted"/>
<organism evidence="2 3">
    <name type="scientific">Streptomyces abyssalis</name>
    <dbReference type="NCBI Taxonomy" id="933944"/>
    <lineage>
        <taxon>Bacteria</taxon>
        <taxon>Bacillati</taxon>
        <taxon>Actinomycetota</taxon>
        <taxon>Actinomycetes</taxon>
        <taxon>Kitasatosporales</taxon>
        <taxon>Streptomycetaceae</taxon>
        <taxon>Streptomyces</taxon>
    </lineage>
</organism>
<dbReference type="Pfam" id="PF01872">
    <property type="entry name" value="RibD_C"/>
    <property type="match status" value="1"/>
</dbReference>
<evidence type="ECO:0000259" key="1">
    <source>
        <dbReference type="Pfam" id="PF01872"/>
    </source>
</evidence>
<dbReference type="RefSeq" id="WP_070009237.1">
    <property type="nucleotide sequence ID" value="NZ_LJGS01000036.1"/>
</dbReference>
<protein>
    <submittedName>
        <fullName evidence="2">Deaminase</fullName>
    </submittedName>
</protein>
<sequence>MTASYTFDVFSSLDGYGAAGADWTGYWGKQGPELLDHRLALYGAEQRMVFGANTYRAFAQMLAESTDESEVRDPWVTRMRNLPATVVSRTLEGPLDWPDGTVVSGDAVDVVARLKEESEVPLRSHGSLSLNRALMAAGLVDRVQVTLFPVITGRSGLDPVFRGAADFDLELVEHRTLDGHIQELIYRPTLH</sequence>
<dbReference type="GO" id="GO:0008703">
    <property type="term" value="F:5-amino-6-(5-phosphoribosylamino)uracil reductase activity"/>
    <property type="evidence" value="ECO:0007669"/>
    <property type="project" value="InterPro"/>
</dbReference>
<accession>A0A1E7JQ51</accession>
<comment type="caution">
    <text evidence="2">The sequence shown here is derived from an EMBL/GenBank/DDBJ whole genome shotgun (WGS) entry which is preliminary data.</text>
</comment>
<dbReference type="Proteomes" id="UP000176087">
    <property type="component" value="Unassembled WGS sequence"/>
</dbReference>
<evidence type="ECO:0000313" key="2">
    <source>
        <dbReference type="EMBL" id="OEU90375.1"/>
    </source>
</evidence>
<dbReference type="InterPro" id="IPR050765">
    <property type="entry name" value="Riboflavin_Biosynth_HTPR"/>
</dbReference>
<dbReference type="PANTHER" id="PTHR38011">
    <property type="entry name" value="DIHYDROFOLATE REDUCTASE FAMILY PROTEIN (AFU_ORTHOLOGUE AFUA_8G06820)"/>
    <property type="match status" value="1"/>
</dbReference>
<evidence type="ECO:0000313" key="3">
    <source>
        <dbReference type="Proteomes" id="UP000176087"/>
    </source>
</evidence>
<dbReference type="AlphaFoldDB" id="A0A1E7JQ51"/>
<dbReference type="InterPro" id="IPR002734">
    <property type="entry name" value="RibDG_C"/>
</dbReference>
<dbReference type="OrthoDB" id="4376317at2"/>
<feature type="domain" description="Bacterial bifunctional deaminase-reductase C-terminal" evidence="1">
    <location>
        <begin position="6"/>
        <end position="180"/>
    </location>
</feature>
<dbReference type="SUPFAM" id="SSF53597">
    <property type="entry name" value="Dihydrofolate reductase-like"/>
    <property type="match status" value="1"/>
</dbReference>
<dbReference type="STRING" id="933944.AN215_12875"/>
<dbReference type="EMBL" id="LJGT01000038">
    <property type="protein sequence ID" value="OEU90375.1"/>
    <property type="molecule type" value="Genomic_DNA"/>
</dbReference>
<reference evidence="2 3" key="1">
    <citation type="journal article" date="2016" name="Front. Microbiol.">
        <title>Comparative Genomics Analysis of Streptomyces Species Reveals Their Adaptation to the Marine Environment and Their Diversity at the Genomic Level.</title>
        <authorList>
            <person name="Tian X."/>
            <person name="Zhang Z."/>
            <person name="Yang T."/>
            <person name="Chen M."/>
            <person name="Li J."/>
            <person name="Chen F."/>
            <person name="Yang J."/>
            <person name="Li W."/>
            <person name="Zhang B."/>
            <person name="Zhang Z."/>
            <person name="Wu J."/>
            <person name="Zhang C."/>
            <person name="Long L."/>
            <person name="Xiao J."/>
        </authorList>
    </citation>
    <scope>NUCLEOTIDE SEQUENCE [LARGE SCALE GENOMIC DNA]</scope>
    <source>
        <strain evidence="2 3">SCSIO 10390</strain>
    </source>
</reference>
<keyword evidence="3" id="KW-1185">Reference proteome</keyword>